<sequence length="70" mass="7455">MTNAVYTMIVRALSGVVSDRAAETMLRSVLREQGLSAETVTAQDMQKVLSGPLLARLSTVLPPPAPARNC</sequence>
<reference evidence="2" key="1">
    <citation type="journal article" date="2019" name="Int. J. Syst. Evol. Microbiol.">
        <title>The Global Catalogue of Microorganisms (GCM) 10K type strain sequencing project: providing services to taxonomists for standard genome sequencing and annotation.</title>
        <authorList>
            <consortium name="The Broad Institute Genomics Platform"/>
            <consortium name="The Broad Institute Genome Sequencing Center for Infectious Disease"/>
            <person name="Wu L."/>
            <person name="Ma J."/>
        </authorList>
    </citation>
    <scope>NUCLEOTIDE SEQUENCE [LARGE SCALE GENOMIC DNA]</scope>
    <source>
        <strain evidence="2">CCUG 63830</strain>
    </source>
</reference>
<dbReference type="Proteomes" id="UP001596317">
    <property type="component" value="Unassembled WGS sequence"/>
</dbReference>
<comment type="caution">
    <text evidence="1">The sequence shown here is derived from an EMBL/GenBank/DDBJ whole genome shotgun (WGS) entry which is preliminary data.</text>
</comment>
<accession>A0ABW1ZPR2</accession>
<protein>
    <submittedName>
        <fullName evidence="1">Uncharacterized protein</fullName>
    </submittedName>
</protein>
<keyword evidence="2" id="KW-1185">Reference proteome</keyword>
<evidence type="ECO:0000313" key="2">
    <source>
        <dbReference type="Proteomes" id="UP001596317"/>
    </source>
</evidence>
<gene>
    <name evidence="1" type="ORF">ACFP90_14750</name>
</gene>
<organism evidence="1 2">
    <name type="scientific">Deinococcus multiflagellatus</name>
    <dbReference type="NCBI Taxonomy" id="1656887"/>
    <lineage>
        <taxon>Bacteria</taxon>
        <taxon>Thermotogati</taxon>
        <taxon>Deinococcota</taxon>
        <taxon>Deinococci</taxon>
        <taxon>Deinococcales</taxon>
        <taxon>Deinococcaceae</taxon>
        <taxon>Deinococcus</taxon>
    </lineage>
</organism>
<proteinExistence type="predicted"/>
<name>A0ABW1ZPR2_9DEIO</name>
<dbReference type="RefSeq" id="WP_380056953.1">
    <property type="nucleotide sequence ID" value="NZ_JBHSWB010000001.1"/>
</dbReference>
<dbReference type="EMBL" id="JBHSWB010000001">
    <property type="protein sequence ID" value="MFC6661462.1"/>
    <property type="molecule type" value="Genomic_DNA"/>
</dbReference>
<evidence type="ECO:0000313" key="1">
    <source>
        <dbReference type="EMBL" id="MFC6661462.1"/>
    </source>
</evidence>